<dbReference type="PANTHER" id="PTHR38474">
    <property type="entry name" value="SLR0299 PROTEIN"/>
    <property type="match status" value="1"/>
</dbReference>
<organism evidence="2 3">
    <name type="scientific">Lactiplantibacillus mudanjiangensis</name>
    <dbReference type="NCBI Taxonomy" id="1296538"/>
    <lineage>
        <taxon>Bacteria</taxon>
        <taxon>Bacillati</taxon>
        <taxon>Bacillota</taxon>
        <taxon>Bacilli</taxon>
        <taxon>Lactobacillales</taxon>
        <taxon>Lactobacillaceae</taxon>
        <taxon>Lactiplantibacillus</taxon>
    </lineage>
</organism>
<evidence type="ECO:0000313" key="2">
    <source>
        <dbReference type="EMBL" id="VDG27952.1"/>
    </source>
</evidence>
<dbReference type="InterPro" id="IPR023213">
    <property type="entry name" value="CAT-like_dom_sf"/>
</dbReference>
<dbReference type="PIRSF" id="PIRSF000440">
    <property type="entry name" value="CAT"/>
    <property type="match status" value="1"/>
</dbReference>
<dbReference type="AlphaFoldDB" id="A0A660E1M1"/>
<dbReference type="RefSeq" id="WP_130851629.1">
    <property type="nucleotide sequence ID" value="NZ_UYIG01000079.1"/>
</dbReference>
<feature type="active site" description="Proton acceptor" evidence="1">
    <location>
        <position position="194"/>
    </location>
</feature>
<dbReference type="EMBL" id="UYIG01000079">
    <property type="protein sequence ID" value="VDG27952.1"/>
    <property type="molecule type" value="Genomic_DNA"/>
</dbReference>
<dbReference type="GO" id="GO:0008811">
    <property type="term" value="F:chloramphenicol O-acetyltransferase activity"/>
    <property type="evidence" value="ECO:0007669"/>
    <property type="project" value="InterPro"/>
</dbReference>
<dbReference type="InterPro" id="IPR001707">
    <property type="entry name" value="Cmp_AcTrfase"/>
</dbReference>
<dbReference type="Pfam" id="PF00302">
    <property type="entry name" value="CAT"/>
    <property type="match status" value="1"/>
</dbReference>
<evidence type="ECO:0000256" key="1">
    <source>
        <dbReference type="PIRSR" id="PIRSR000440-1"/>
    </source>
</evidence>
<dbReference type="PANTHER" id="PTHR38474:SF2">
    <property type="entry name" value="CHLORAMPHENICOL ACETYLTRANSFERASE"/>
    <property type="match status" value="1"/>
</dbReference>
<dbReference type="SUPFAM" id="SSF52777">
    <property type="entry name" value="CoA-dependent acyltransferases"/>
    <property type="match status" value="1"/>
</dbReference>
<dbReference type="Proteomes" id="UP000289996">
    <property type="component" value="Unassembled WGS sequence"/>
</dbReference>
<proteinExistence type="predicted"/>
<keyword evidence="3" id="KW-1185">Reference proteome</keyword>
<sequence>MTEPLNTAFTPIDQATWARREYFYYFTKMMPTGFSLTVNLDITKLLAWTREHGVKFNAAYLYLVSHCLTNHPEMRVGRVDEQLVTFDVVHPSYTIIHDDHSMSNLWTAYTADFATFNQNYLADLAQYGQQPGPMPKAPQSSNLFTIGSLPWVNFTAYTPLPFTPLQTFQPIFQAGKFTVTGSQTIMPLSITIHHAVADGYHVSTLFNDLQADFNQPEQLLN</sequence>
<protein>
    <submittedName>
        <fullName evidence="2">Chloramphenicol O-acetyltransferase [Lactobacillus zymae]</fullName>
    </submittedName>
</protein>
<evidence type="ECO:0000313" key="3">
    <source>
        <dbReference type="Proteomes" id="UP000289996"/>
    </source>
</evidence>
<name>A0A660E1M1_9LACO</name>
<reference evidence="2 3" key="1">
    <citation type="submission" date="2018-11" db="EMBL/GenBank/DDBJ databases">
        <authorList>
            <person name="Wuyts S."/>
        </authorList>
    </citation>
    <scope>NUCLEOTIDE SEQUENCE [LARGE SCALE GENOMIC DNA]</scope>
    <source>
        <strain evidence="2">Lactobacillus mudanjiangensis AMBF249</strain>
    </source>
</reference>
<dbReference type="SMART" id="SM01059">
    <property type="entry name" value="CAT"/>
    <property type="match status" value="1"/>
</dbReference>
<dbReference type="Gene3D" id="3.30.559.10">
    <property type="entry name" value="Chloramphenicol acetyltransferase-like domain"/>
    <property type="match status" value="1"/>
</dbReference>
<dbReference type="OrthoDB" id="9801766at2"/>
<gene>
    <name evidence="2" type="ORF">MUDAN_MDHGFNIF_02763</name>
</gene>
<keyword evidence="2" id="KW-0808">Transferase</keyword>
<accession>A0A660E1M1</accession>